<feature type="region of interest" description="Disordered" evidence="1">
    <location>
        <begin position="21"/>
        <end position="77"/>
    </location>
</feature>
<reference evidence="2 3" key="1">
    <citation type="submission" date="2020-02" db="EMBL/GenBank/DDBJ databases">
        <authorList>
            <person name="Ferguson B K."/>
        </authorList>
    </citation>
    <scope>NUCLEOTIDE SEQUENCE [LARGE SCALE GENOMIC DNA]</scope>
</reference>
<evidence type="ECO:0000313" key="3">
    <source>
        <dbReference type="Proteomes" id="UP000479000"/>
    </source>
</evidence>
<organism evidence="2 3">
    <name type="scientific">Nesidiocoris tenuis</name>
    <dbReference type="NCBI Taxonomy" id="355587"/>
    <lineage>
        <taxon>Eukaryota</taxon>
        <taxon>Metazoa</taxon>
        <taxon>Ecdysozoa</taxon>
        <taxon>Arthropoda</taxon>
        <taxon>Hexapoda</taxon>
        <taxon>Insecta</taxon>
        <taxon>Pterygota</taxon>
        <taxon>Neoptera</taxon>
        <taxon>Paraneoptera</taxon>
        <taxon>Hemiptera</taxon>
        <taxon>Heteroptera</taxon>
        <taxon>Panheteroptera</taxon>
        <taxon>Cimicomorpha</taxon>
        <taxon>Miridae</taxon>
        <taxon>Dicyphina</taxon>
        <taxon>Nesidiocoris</taxon>
    </lineage>
</organism>
<proteinExistence type="predicted"/>
<feature type="compositionally biased region" description="Low complexity" evidence="1">
    <location>
        <begin position="34"/>
        <end position="61"/>
    </location>
</feature>
<sequence length="171" mass="19844">MKIHFGKRQFRQSGRVRVLPASGDLVRDRRQLRGQRPSSGSGRRPRGSPAAVRAAVRTTVRAAERRPRRKAGQRHAEGDAALRSAAFRFCFRPRAEHDAQGDQRKRLYINVWRDRANAEIYISRIMYNMEWQVRSLSVPLMAVVVPVKQREESVQRQIFVTFQQPAKLWPN</sequence>
<name>A0A6H5FYY2_9HEMI</name>
<evidence type="ECO:0000256" key="1">
    <source>
        <dbReference type="SAM" id="MobiDB-lite"/>
    </source>
</evidence>
<dbReference type="EMBL" id="CADCXU010002925">
    <property type="protein sequence ID" value="CAA9995042.1"/>
    <property type="molecule type" value="Genomic_DNA"/>
</dbReference>
<accession>A0A6H5FYY2</accession>
<gene>
    <name evidence="2" type="ORF">NTEN_LOCUS1833</name>
</gene>
<keyword evidence="3" id="KW-1185">Reference proteome</keyword>
<dbReference type="AlphaFoldDB" id="A0A6H5FYY2"/>
<protein>
    <submittedName>
        <fullName evidence="2">Uncharacterized protein</fullName>
    </submittedName>
</protein>
<dbReference type="Proteomes" id="UP000479000">
    <property type="component" value="Unassembled WGS sequence"/>
</dbReference>
<evidence type="ECO:0000313" key="2">
    <source>
        <dbReference type="EMBL" id="CAA9995042.1"/>
    </source>
</evidence>